<feature type="domain" description="ABC transmembrane type-1" evidence="9">
    <location>
        <begin position="17"/>
        <end position="327"/>
    </location>
</feature>
<gene>
    <name evidence="10" type="ORF">ABID27_000711</name>
</gene>
<dbReference type="InterPro" id="IPR003593">
    <property type="entry name" value="AAA+_ATPase"/>
</dbReference>
<dbReference type="SUPFAM" id="SSF90123">
    <property type="entry name" value="ABC transporter transmembrane region"/>
    <property type="match status" value="1"/>
</dbReference>
<keyword evidence="2 7" id="KW-0812">Transmembrane</keyword>
<dbReference type="CDD" id="cd18548">
    <property type="entry name" value="ABC_6TM_Tm287_like"/>
    <property type="match status" value="1"/>
</dbReference>
<keyword evidence="6 7" id="KW-0472">Membrane</keyword>
<accession>A0ABV2JJM4</accession>
<dbReference type="Gene3D" id="1.20.1560.10">
    <property type="entry name" value="ABC transporter type 1, transmembrane domain"/>
    <property type="match status" value="1"/>
</dbReference>
<evidence type="ECO:0000256" key="4">
    <source>
        <dbReference type="ARBA" id="ARBA00022840"/>
    </source>
</evidence>
<evidence type="ECO:0000256" key="1">
    <source>
        <dbReference type="ARBA" id="ARBA00004651"/>
    </source>
</evidence>
<dbReference type="PANTHER" id="PTHR43394">
    <property type="entry name" value="ATP-DEPENDENT PERMEASE MDL1, MITOCHONDRIAL"/>
    <property type="match status" value="1"/>
</dbReference>
<feature type="transmembrane region" description="Helical" evidence="7">
    <location>
        <begin position="240"/>
        <end position="259"/>
    </location>
</feature>
<dbReference type="InterPro" id="IPR036640">
    <property type="entry name" value="ABC1_TM_sf"/>
</dbReference>
<evidence type="ECO:0000256" key="3">
    <source>
        <dbReference type="ARBA" id="ARBA00022741"/>
    </source>
</evidence>
<evidence type="ECO:0000256" key="2">
    <source>
        <dbReference type="ARBA" id="ARBA00022692"/>
    </source>
</evidence>
<keyword evidence="4 10" id="KW-0067">ATP-binding</keyword>
<dbReference type="PROSITE" id="PS50929">
    <property type="entry name" value="ABC_TM1F"/>
    <property type="match status" value="1"/>
</dbReference>
<dbReference type="Pfam" id="PF00005">
    <property type="entry name" value="ABC_tran"/>
    <property type="match status" value="1"/>
</dbReference>
<evidence type="ECO:0000256" key="6">
    <source>
        <dbReference type="ARBA" id="ARBA00023136"/>
    </source>
</evidence>
<feature type="transmembrane region" description="Helical" evidence="7">
    <location>
        <begin position="159"/>
        <end position="180"/>
    </location>
</feature>
<dbReference type="Gene3D" id="3.40.50.300">
    <property type="entry name" value="P-loop containing nucleotide triphosphate hydrolases"/>
    <property type="match status" value="1"/>
</dbReference>
<dbReference type="SUPFAM" id="SSF52540">
    <property type="entry name" value="P-loop containing nucleoside triphosphate hydrolases"/>
    <property type="match status" value="1"/>
</dbReference>
<name>A0ABV2JJM4_9STRE</name>
<proteinExistence type="predicted"/>
<keyword evidence="5 7" id="KW-1133">Transmembrane helix</keyword>
<dbReference type="Proteomes" id="UP001549055">
    <property type="component" value="Unassembled WGS sequence"/>
</dbReference>
<dbReference type="InterPro" id="IPR039421">
    <property type="entry name" value="Type_1_exporter"/>
</dbReference>
<feature type="domain" description="ABC transporter" evidence="8">
    <location>
        <begin position="361"/>
        <end position="599"/>
    </location>
</feature>
<evidence type="ECO:0000259" key="8">
    <source>
        <dbReference type="PROSITE" id="PS50893"/>
    </source>
</evidence>
<feature type="transmembrane region" description="Helical" evidence="7">
    <location>
        <begin position="12"/>
        <end position="29"/>
    </location>
</feature>
<evidence type="ECO:0000256" key="5">
    <source>
        <dbReference type="ARBA" id="ARBA00022989"/>
    </source>
</evidence>
<comment type="caution">
    <text evidence="10">The sequence shown here is derived from an EMBL/GenBank/DDBJ whole genome shotgun (WGS) entry which is preliminary data.</text>
</comment>
<comment type="subcellular location">
    <subcellularLocation>
        <location evidence="1">Cell membrane</location>
        <topology evidence="1">Multi-pass membrane protein</topology>
    </subcellularLocation>
</comment>
<dbReference type="InterPro" id="IPR017871">
    <property type="entry name" value="ABC_transporter-like_CS"/>
</dbReference>
<dbReference type="PROSITE" id="PS00211">
    <property type="entry name" value="ABC_TRANSPORTER_1"/>
    <property type="match status" value="1"/>
</dbReference>
<dbReference type="GO" id="GO:0005524">
    <property type="term" value="F:ATP binding"/>
    <property type="evidence" value="ECO:0007669"/>
    <property type="project" value="UniProtKB-KW"/>
</dbReference>
<feature type="transmembrane region" description="Helical" evidence="7">
    <location>
        <begin position="307"/>
        <end position="325"/>
    </location>
</feature>
<dbReference type="RefSeq" id="WP_354280302.1">
    <property type="nucleotide sequence ID" value="NZ_JBEPMK010000002.1"/>
</dbReference>
<dbReference type="InterPro" id="IPR011527">
    <property type="entry name" value="ABC1_TM_dom"/>
</dbReference>
<organism evidence="10 11">
    <name type="scientific">Streptococcus gallinaceus</name>
    <dbReference type="NCBI Taxonomy" id="165758"/>
    <lineage>
        <taxon>Bacteria</taxon>
        <taxon>Bacillati</taxon>
        <taxon>Bacillota</taxon>
        <taxon>Bacilli</taxon>
        <taxon>Lactobacillales</taxon>
        <taxon>Streptococcaceae</taxon>
        <taxon>Streptococcus</taxon>
    </lineage>
</organism>
<dbReference type="InterPro" id="IPR027417">
    <property type="entry name" value="P-loop_NTPase"/>
</dbReference>
<feature type="transmembrane region" description="Helical" evidence="7">
    <location>
        <begin position="61"/>
        <end position="79"/>
    </location>
</feature>
<feature type="transmembrane region" description="Helical" evidence="7">
    <location>
        <begin position="127"/>
        <end position="147"/>
    </location>
</feature>
<evidence type="ECO:0000256" key="7">
    <source>
        <dbReference type="SAM" id="Phobius"/>
    </source>
</evidence>
<dbReference type="SMART" id="SM00382">
    <property type="entry name" value="AAA"/>
    <property type="match status" value="1"/>
</dbReference>
<dbReference type="Pfam" id="PF00664">
    <property type="entry name" value="ABC_membrane"/>
    <property type="match status" value="1"/>
</dbReference>
<keyword evidence="11" id="KW-1185">Reference proteome</keyword>
<protein>
    <submittedName>
        <fullName evidence="10">ATP-binding cassette subfamily B protein</fullName>
    </submittedName>
</protein>
<evidence type="ECO:0000313" key="10">
    <source>
        <dbReference type="EMBL" id="MET3644089.1"/>
    </source>
</evidence>
<dbReference type="InterPro" id="IPR003439">
    <property type="entry name" value="ABC_transporter-like_ATP-bd"/>
</dbReference>
<dbReference type="PANTHER" id="PTHR43394:SF1">
    <property type="entry name" value="ATP-BINDING CASSETTE SUB-FAMILY B MEMBER 10, MITOCHONDRIAL"/>
    <property type="match status" value="1"/>
</dbReference>
<dbReference type="PROSITE" id="PS50893">
    <property type="entry name" value="ABC_TRANSPORTER_2"/>
    <property type="match status" value="1"/>
</dbReference>
<reference evidence="10 11" key="1">
    <citation type="submission" date="2024-06" db="EMBL/GenBank/DDBJ databases">
        <title>Genomic Encyclopedia of Type Strains, Phase IV (KMG-IV): sequencing the most valuable type-strain genomes for metagenomic binning, comparative biology and taxonomic classification.</title>
        <authorList>
            <person name="Goeker M."/>
        </authorList>
    </citation>
    <scope>NUCLEOTIDE SEQUENCE [LARGE SCALE GENOMIC DNA]</scope>
    <source>
        <strain evidence="10 11">DSM 15349</strain>
    </source>
</reference>
<sequence length="610" mass="67618">MFKIFKRLNAREWGMIVLSIVLICLAVWMDLKSPEYMSDITTLLQTKGTEIKDILEPGSKMLGFSLGSFLIAVAVGFLASRTAAGFTTRLRGDIFNQVMDYSDAEIKKFSIPSLLTRTTNDLTQLQILITMGMQVVTRGPIMAIWALTKIWGKSNEWTSAVAVAVVMVLILLITLLVFAFPKQRMVQDLTDALNATTRESLSGVRVVRAYNAEEYQSDKFRQENAGLTKLNLFVFRLMSLMNPVMTVVSSGLTLAIYWIGAHLVNDIKLAAMDQSSAEAMKTSALAMKDAIGDRVSLFSDMVVFSSYAMQVVIGFMMMVAIFIIMPRALVSARRINEVLALEPSVQFKDASAADNGQKGQVEFHDVSFRYTKHSRAVIEHVSFTAKAGQTVAFIGSTGSGKSTLVNLLPRFYDATEGWIKVDGVNVNDYSHDDLNNKVGYIPQKAVLFSGTIRSNMEFGLSEQSPLTDQEIWEALELAQAKDFVASKEKGLDEEVAQGGTNFSGGQKQRLAIARALARKPEILIFDDSFSALDYKTDRILRNELKEKTAEMTKLIVAQRISTIMDADLILVLDQGKVVGQGTHKELLAQNEVYQEIAYSQLSKEELENGK</sequence>
<evidence type="ECO:0000313" key="11">
    <source>
        <dbReference type="Proteomes" id="UP001549055"/>
    </source>
</evidence>
<keyword evidence="3" id="KW-0547">Nucleotide-binding</keyword>
<dbReference type="EMBL" id="JBEPMK010000002">
    <property type="protein sequence ID" value="MET3644089.1"/>
    <property type="molecule type" value="Genomic_DNA"/>
</dbReference>
<evidence type="ECO:0000259" key="9">
    <source>
        <dbReference type="PROSITE" id="PS50929"/>
    </source>
</evidence>